<dbReference type="EMBL" id="JAKKPZ010000125">
    <property type="protein sequence ID" value="KAI1701164.1"/>
    <property type="molecule type" value="Genomic_DNA"/>
</dbReference>
<protein>
    <submittedName>
        <fullName evidence="1">Uncharacterized protein</fullName>
    </submittedName>
</protein>
<accession>A0AAD4MR99</accession>
<keyword evidence="2" id="KW-1185">Reference proteome</keyword>
<dbReference type="AlphaFoldDB" id="A0AAD4MR99"/>
<organism evidence="1 2">
    <name type="scientific">Ditylenchus destructor</name>
    <dbReference type="NCBI Taxonomy" id="166010"/>
    <lineage>
        <taxon>Eukaryota</taxon>
        <taxon>Metazoa</taxon>
        <taxon>Ecdysozoa</taxon>
        <taxon>Nematoda</taxon>
        <taxon>Chromadorea</taxon>
        <taxon>Rhabditida</taxon>
        <taxon>Tylenchina</taxon>
        <taxon>Tylenchomorpha</taxon>
        <taxon>Sphaerularioidea</taxon>
        <taxon>Anguinidae</taxon>
        <taxon>Anguininae</taxon>
        <taxon>Ditylenchus</taxon>
    </lineage>
</organism>
<comment type="caution">
    <text evidence="1">The sequence shown here is derived from an EMBL/GenBank/DDBJ whole genome shotgun (WGS) entry which is preliminary data.</text>
</comment>
<evidence type="ECO:0000313" key="2">
    <source>
        <dbReference type="Proteomes" id="UP001201812"/>
    </source>
</evidence>
<evidence type="ECO:0000313" key="1">
    <source>
        <dbReference type="EMBL" id="KAI1701164.1"/>
    </source>
</evidence>
<gene>
    <name evidence="1" type="ORF">DdX_16251</name>
</gene>
<dbReference type="Proteomes" id="UP001201812">
    <property type="component" value="Unassembled WGS sequence"/>
</dbReference>
<proteinExistence type="predicted"/>
<name>A0AAD4MR99_9BILA</name>
<sequence>MHHAITLELFYGSLRHISPLDGDAVILSVLRGEIERVVRNSHQHGFLRVEHTARLIHTETLRVGCFDSPSDATAAGVDEKDQIIAKLAWEERLYSSAPLTSGLQPSLGAAFYLFGLLTQI</sequence>
<reference evidence="1" key="1">
    <citation type="submission" date="2022-01" db="EMBL/GenBank/DDBJ databases">
        <title>Genome Sequence Resource for Two Populations of Ditylenchus destructor, the Migratory Endoparasitic Phytonematode.</title>
        <authorList>
            <person name="Zhang H."/>
            <person name="Lin R."/>
            <person name="Xie B."/>
        </authorList>
    </citation>
    <scope>NUCLEOTIDE SEQUENCE</scope>
    <source>
        <strain evidence="1">BazhouSP</strain>
    </source>
</reference>